<evidence type="ECO:0008006" key="4">
    <source>
        <dbReference type="Google" id="ProtNLM"/>
    </source>
</evidence>
<feature type="compositionally biased region" description="Low complexity" evidence="1">
    <location>
        <begin position="37"/>
        <end position="75"/>
    </location>
</feature>
<feature type="region of interest" description="Disordered" evidence="1">
    <location>
        <begin position="28"/>
        <end position="75"/>
    </location>
</feature>
<comment type="caution">
    <text evidence="2">The sequence shown here is derived from an EMBL/GenBank/DDBJ whole genome shotgun (WGS) entry which is preliminary data.</text>
</comment>
<proteinExistence type="predicted"/>
<protein>
    <recommendedName>
        <fullName evidence="4">DUF4352 domain-containing protein</fullName>
    </recommendedName>
</protein>
<reference evidence="2 3" key="1">
    <citation type="journal article" date="2019" name="Int. J. Syst. Evol. Microbiol.">
        <title>The Global Catalogue of Microorganisms (GCM) 10K type strain sequencing project: providing services to taxonomists for standard genome sequencing and annotation.</title>
        <authorList>
            <consortium name="The Broad Institute Genomics Platform"/>
            <consortium name="The Broad Institute Genome Sequencing Center for Infectious Disease"/>
            <person name="Wu L."/>
            <person name="Ma J."/>
        </authorList>
    </citation>
    <scope>NUCLEOTIDE SEQUENCE [LARGE SCALE GENOMIC DNA]</scope>
    <source>
        <strain evidence="2 3">DT72</strain>
    </source>
</reference>
<accession>A0ABD5WMZ0</accession>
<dbReference type="EMBL" id="JBHSZH010000005">
    <property type="protein sequence ID" value="MFC7081513.1"/>
    <property type="molecule type" value="Genomic_DNA"/>
</dbReference>
<evidence type="ECO:0000313" key="3">
    <source>
        <dbReference type="Proteomes" id="UP001596407"/>
    </source>
</evidence>
<keyword evidence="3" id="KW-1185">Reference proteome</keyword>
<organism evidence="2 3">
    <name type="scientific">Halorussus caseinilyticus</name>
    <dbReference type="NCBI Taxonomy" id="3034025"/>
    <lineage>
        <taxon>Archaea</taxon>
        <taxon>Methanobacteriati</taxon>
        <taxon>Methanobacteriota</taxon>
        <taxon>Stenosarchaea group</taxon>
        <taxon>Halobacteria</taxon>
        <taxon>Halobacteriales</taxon>
        <taxon>Haladaptataceae</taxon>
        <taxon>Halorussus</taxon>
    </lineage>
</organism>
<sequence>MVNRSVLVAVVVLLGVGGGVLYVNGSGPGGTLDSPDGDGTTGAETATATTTDDGAEGPATETVADGGDADRTGTATTGDSNYAFSILRVEKCGNTCRNVTARLSNTGATARENVRVTTEMYADDQLLWSGNESVGTLSVGESHTSTERVDVGFTGGLAISANDGYVTIVTVVESDGGTTRFSDRRKVA</sequence>
<evidence type="ECO:0000256" key="1">
    <source>
        <dbReference type="SAM" id="MobiDB-lite"/>
    </source>
</evidence>
<dbReference type="RefSeq" id="WP_382210072.1">
    <property type="nucleotide sequence ID" value="NZ_JBHSZH010000005.1"/>
</dbReference>
<dbReference type="AlphaFoldDB" id="A0ABD5WMZ0"/>
<gene>
    <name evidence="2" type="ORF">ACFQJ6_16735</name>
</gene>
<evidence type="ECO:0000313" key="2">
    <source>
        <dbReference type="EMBL" id="MFC7081513.1"/>
    </source>
</evidence>
<name>A0ABD5WMZ0_9EURY</name>
<dbReference type="Proteomes" id="UP001596407">
    <property type="component" value="Unassembled WGS sequence"/>
</dbReference>